<reference evidence="1" key="1">
    <citation type="journal article" date="2011" name="PLoS Biol.">
        <title>Gene gain and loss during evolution of obligate parasitism in the white rust pathogen of Arabidopsis thaliana.</title>
        <authorList>
            <person name="Kemen E."/>
            <person name="Gardiner A."/>
            <person name="Schultz-Larsen T."/>
            <person name="Kemen A.C."/>
            <person name="Balmuth A.L."/>
            <person name="Robert-Seilaniantz A."/>
            <person name="Bailey K."/>
            <person name="Holub E."/>
            <person name="Studholme D.J."/>
            <person name="Maclean D."/>
            <person name="Jones J.D."/>
        </authorList>
    </citation>
    <scope>NUCLEOTIDE SEQUENCE</scope>
</reference>
<reference evidence="1" key="2">
    <citation type="submission" date="2011-02" db="EMBL/GenBank/DDBJ databases">
        <authorList>
            <person name="MacLean D."/>
        </authorList>
    </citation>
    <scope>NUCLEOTIDE SEQUENCE</scope>
</reference>
<dbReference type="HOGENOM" id="CLU_1477659_0_0_1"/>
<accession>F0W934</accession>
<organism evidence="1">
    <name type="scientific">Albugo laibachii Nc14</name>
    <dbReference type="NCBI Taxonomy" id="890382"/>
    <lineage>
        <taxon>Eukaryota</taxon>
        <taxon>Sar</taxon>
        <taxon>Stramenopiles</taxon>
        <taxon>Oomycota</taxon>
        <taxon>Peronosporomycetes</taxon>
        <taxon>Albuginales</taxon>
        <taxon>Albuginaceae</taxon>
        <taxon>Albugo</taxon>
    </lineage>
</organism>
<name>F0W934_9STRA</name>
<gene>
    <name evidence="1" type="primary">AlNc14C38G3305</name>
    <name evidence="1" type="ORF">ALNC14_037890</name>
</gene>
<sequence>MLQRHAALSASREPSSSGWYESYVSSAQYAPIAFTITVLASKRSCIAMLYHGIVAQIGSPISQPVYMNNFHDRAISLRLAGDDVSKELKGLTRTNLSRFLEAGNAIGNLTKTLVAIYPNDTRHVPVMYDCHRTRLIKSRDCSDIHAALLLVEQELHGPQYHTIIKRMKNKQAILRDSTCFSNT</sequence>
<protein>
    <submittedName>
        <fullName evidence="1">AlNc14C38G3305 protein</fullName>
    </submittedName>
</protein>
<evidence type="ECO:0000313" key="1">
    <source>
        <dbReference type="EMBL" id="CCA17646.1"/>
    </source>
</evidence>
<proteinExistence type="predicted"/>
<dbReference type="EMBL" id="FR824083">
    <property type="protein sequence ID" value="CCA17646.1"/>
    <property type="molecule type" value="Genomic_DNA"/>
</dbReference>
<dbReference type="AlphaFoldDB" id="F0W934"/>